<organism evidence="3 6">
    <name type="scientific">Moraxella lacunata</name>
    <dbReference type="NCBI Taxonomy" id="477"/>
    <lineage>
        <taxon>Bacteria</taxon>
        <taxon>Pseudomonadati</taxon>
        <taxon>Pseudomonadota</taxon>
        <taxon>Gammaproteobacteria</taxon>
        <taxon>Moraxellales</taxon>
        <taxon>Moraxellaceae</taxon>
        <taxon>Moraxella</taxon>
    </lineage>
</organism>
<dbReference type="OrthoDB" id="9800503at2"/>
<dbReference type="AlphaFoldDB" id="A0A1B8PWA8"/>
<reference evidence="4" key="3">
    <citation type="submission" date="2017-03" db="EMBL/GenBank/DDBJ databases">
        <authorList>
            <person name="Afonso C.L."/>
            <person name="Miller P.J."/>
            <person name="Scott M.A."/>
            <person name="Spackman E."/>
            <person name="Goraichik I."/>
            <person name="Dimitrov K.M."/>
            <person name="Suarez D.L."/>
            <person name="Swayne D.E."/>
        </authorList>
    </citation>
    <scope>NUCLEOTIDE SEQUENCE</scope>
    <source>
        <strain evidence="4">CCUG 4441</strain>
    </source>
</reference>
<sequence length="83" mass="9110">MQTTAEHFNIHYAKTHLSRLIDEVANTGKPITIAKAGTPKVMIVPITHTKAKRQMGTLKGKISIPDNFDNAFADEIADMFAGE</sequence>
<dbReference type="Proteomes" id="UP000092607">
    <property type="component" value="Unassembled WGS sequence"/>
</dbReference>
<dbReference type="Gene3D" id="3.40.1620.10">
    <property type="entry name" value="YefM-like domain"/>
    <property type="match status" value="1"/>
</dbReference>
<dbReference type="NCBIfam" id="TIGR01552">
    <property type="entry name" value="phd_fam"/>
    <property type="match status" value="1"/>
</dbReference>
<comment type="function">
    <text evidence="2">Antitoxin component of a type II toxin-antitoxin (TA) system.</text>
</comment>
<evidence type="ECO:0000313" key="8">
    <source>
        <dbReference type="Proteomes" id="UP000254107"/>
    </source>
</evidence>
<dbReference type="EMBL" id="UGQC01000001">
    <property type="protein sequence ID" value="STY99748.1"/>
    <property type="molecule type" value="Genomic_DNA"/>
</dbReference>
<dbReference type="EMBL" id="LZMS01000088">
    <property type="protein sequence ID" value="OBX60243.1"/>
    <property type="molecule type" value="Genomic_DNA"/>
</dbReference>
<evidence type="ECO:0000256" key="2">
    <source>
        <dbReference type="RuleBase" id="RU362080"/>
    </source>
</evidence>
<comment type="similarity">
    <text evidence="1 2">Belongs to the phD/YefM antitoxin family.</text>
</comment>
<dbReference type="GeneID" id="302269748"/>
<accession>A0A1B8PWA8</accession>
<name>A0A1B8PWA8_MORLA</name>
<dbReference type="RefSeq" id="WP_062499013.1">
    <property type="nucleotide sequence ID" value="NZ_JARDJM010000003.1"/>
</dbReference>
<keyword evidence="8" id="KW-1185">Reference proteome</keyword>
<dbReference type="Pfam" id="PF02604">
    <property type="entry name" value="PhdYeFM_antitox"/>
    <property type="match status" value="1"/>
</dbReference>
<protein>
    <recommendedName>
        <fullName evidence="2">Antitoxin</fullName>
    </recommendedName>
</protein>
<reference evidence="3 6" key="1">
    <citation type="submission" date="2016-06" db="EMBL/GenBank/DDBJ databases">
        <title>Draft genome of Moraxella lacunata CCUG 57757A.</title>
        <authorList>
            <person name="Salva-Serra F."/>
            <person name="Engstrom-Jakobsson H."/>
            <person name="Thorell K."/>
            <person name="Gonzales-Siles L."/>
            <person name="Karlsson R."/>
            <person name="Boulund F."/>
            <person name="Engstrand L."/>
            <person name="Kristiansson E."/>
            <person name="Moore E."/>
        </authorList>
    </citation>
    <scope>NUCLEOTIDE SEQUENCE [LARGE SCALE GENOMIC DNA]</scope>
    <source>
        <strain evidence="3 6">CCUG 57757A</strain>
    </source>
</reference>
<evidence type="ECO:0000313" key="3">
    <source>
        <dbReference type="EMBL" id="OBX60243.1"/>
    </source>
</evidence>
<evidence type="ECO:0000256" key="1">
    <source>
        <dbReference type="ARBA" id="ARBA00009981"/>
    </source>
</evidence>
<evidence type="ECO:0000313" key="4">
    <source>
        <dbReference type="EMBL" id="OPH37866.1"/>
    </source>
</evidence>
<evidence type="ECO:0000313" key="7">
    <source>
        <dbReference type="Proteomes" id="UP000191025"/>
    </source>
</evidence>
<dbReference type="SUPFAM" id="SSF143120">
    <property type="entry name" value="YefM-like"/>
    <property type="match status" value="1"/>
</dbReference>
<reference evidence="5 8" key="4">
    <citation type="submission" date="2018-06" db="EMBL/GenBank/DDBJ databases">
        <authorList>
            <consortium name="Pathogen Informatics"/>
            <person name="Doyle S."/>
        </authorList>
    </citation>
    <scope>NUCLEOTIDE SEQUENCE [LARGE SCALE GENOMIC DNA]</scope>
    <source>
        <strain evidence="5 8">NCTC7911</strain>
    </source>
</reference>
<proteinExistence type="inferred from homology"/>
<dbReference type="EMBL" id="MXAN01000030">
    <property type="protein sequence ID" value="OPH37866.1"/>
    <property type="molecule type" value="Genomic_DNA"/>
</dbReference>
<evidence type="ECO:0000313" key="6">
    <source>
        <dbReference type="Proteomes" id="UP000092607"/>
    </source>
</evidence>
<dbReference type="InterPro" id="IPR006442">
    <property type="entry name" value="Antitoxin_Phd/YefM"/>
</dbReference>
<gene>
    <name evidence="3" type="ORF">A9309_09645</name>
    <name evidence="4" type="ORF">B5J94_04965</name>
    <name evidence="5" type="ORF">NCTC7911_01127</name>
</gene>
<dbReference type="InterPro" id="IPR036165">
    <property type="entry name" value="YefM-like_sf"/>
</dbReference>
<dbReference type="Proteomes" id="UP000191025">
    <property type="component" value="Unassembled WGS sequence"/>
</dbReference>
<dbReference type="Proteomes" id="UP000254107">
    <property type="component" value="Unassembled WGS sequence"/>
</dbReference>
<evidence type="ECO:0000313" key="5">
    <source>
        <dbReference type="EMBL" id="STY99748.1"/>
    </source>
</evidence>
<reference evidence="7" key="2">
    <citation type="submission" date="2017-03" db="EMBL/GenBank/DDBJ databases">
        <title>Draft genome sequence of Moraxella equi CCUG 4950T type strain.</title>
        <authorList>
            <person name="Salva-Serra F."/>
            <person name="Engstrom-Jakobsson H."/>
            <person name="Thorell K."/>
            <person name="Jaen-Luchoro D."/>
            <person name="Gonzales-Siles L."/>
            <person name="Karlsson R."/>
            <person name="Yazdan S."/>
            <person name="Boulund F."/>
            <person name="Johnning A."/>
            <person name="Engstrand L."/>
            <person name="Kristiansson E."/>
            <person name="Moore E."/>
        </authorList>
    </citation>
    <scope>NUCLEOTIDE SEQUENCE [LARGE SCALE GENOMIC DNA]</scope>
    <source>
        <strain evidence="7">CCUG 4441</strain>
    </source>
</reference>